<dbReference type="PANTHER" id="PTHR24406">
    <property type="entry name" value="TRANSCRIPTIONAL REPRESSOR CTCFL-RELATED"/>
    <property type="match status" value="1"/>
</dbReference>
<proteinExistence type="predicted"/>
<protein>
    <recommendedName>
        <fullName evidence="9">C2H2-type domain-containing protein</fullName>
    </recommendedName>
</protein>
<dbReference type="OrthoDB" id="4748970at2759"/>
<comment type="subcellular location">
    <subcellularLocation>
        <location evidence="1">Nucleus</location>
    </subcellularLocation>
</comment>
<keyword evidence="3" id="KW-0677">Repeat</keyword>
<keyword evidence="5" id="KW-0862">Zinc</keyword>
<evidence type="ECO:0000256" key="4">
    <source>
        <dbReference type="ARBA" id="ARBA00022771"/>
    </source>
</evidence>
<dbReference type="Proteomes" id="UP000235786">
    <property type="component" value="Unassembled WGS sequence"/>
</dbReference>
<dbReference type="Gene3D" id="3.30.160.60">
    <property type="entry name" value="Classic Zinc Finger"/>
    <property type="match status" value="2"/>
</dbReference>
<dbReference type="SUPFAM" id="SSF57667">
    <property type="entry name" value="beta-beta-alpha zinc fingers"/>
    <property type="match status" value="1"/>
</dbReference>
<dbReference type="STRING" id="1149755.A0A2J6SEB3"/>
<evidence type="ECO:0000313" key="7">
    <source>
        <dbReference type="EMBL" id="PMD49092.1"/>
    </source>
</evidence>
<evidence type="ECO:0008006" key="9">
    <source>
        <dbReference type="Google" id="ProtNLM"/>
    </source>
</evidence>
<dbReference type="EMBL" id="KZ613937">
    <property type="protein sequence ID" value="PMD49092.1"/>
    <property type="molecule type" value="Genomic_DNA"/>
</dbReference>
<evidence type="ECO:0000256" key="6">
    <source>
        <dbReference type="ARBA" id="ARBA00023242"/>
    </source>
</evidence>
<sequence length="349" mass="38699">MAVVAEREGPPMSSGSSTGLWQFVSPASCSSLSFYGQVPDGAPQGCFVVPIIPPNHHHHDLKLSGSWQSNKSEFLLNQYPQLVPFQLNSQVWTDDSRAVFSITARDEPWWTDFVNTDLFPSEVHQSRQIVPASVCETSQPNEAPSRGSPVFQTSFQPSGFSQEFVDFNGPATFAVDFDHQAFQADPDGANCITSQNSIPFVQTDGISGESSSTPELDCDAYSANSEFPTPPGNETVRQESHVNPKSQISVLHASRCQHCSKIFSSERLGYHIQKYHQHLQQPNRCSSCERRFSLPKDLERHVATSTSCRKGSARPFACKCGSTFTRKDHFSRHIRTMAGRSEDDKHLAV</sequence>
<dbReference type="AlphaFoldDB" id="A0A2J6SEB3"/>
<keyword evidence="6" id="KW-0539">Nucleus</keyword>
<evidence type="ECO:0000256" key="3">
    <source>
        <dbReference type="ARBA" id="ARBA00022737"/>
    </source>
</evidence>
<organism evidence="7 8">
    <name type="scientific">Hyaloscypha variabilis (strain UAMH 11265 / GT02V1 / F)</name>
    <name type="common">Meliniomyces variabilis</name>
    <dbReference type="NCBI Taxonomy" id="1149755"/>
    <lineage>
        <taxon>Eukaryota</taxon>
        <taxon>Fungi</taxon>
        <taxon>Dikarya</taxon>
        <taxon>Ascomycota</taxon>
        <taxon>Pezizomycotina</taxon>
        <taxon>Leotiomycetes</taxon>
        <taxon>Helotiales</taxon>
        <taxon>Hyaloscyphaceae</taxon>
        <taxon>Hyaloscypha</taxon>
        <taxon>Hyaloscypha variabilis</taxon>
    </lineage>
</organism>
<accession>A0A2J6SEB3</accession>
<keyword evidence="8" id="KW-1185">Reference proteome</keyword>
<evidence type="ECO:0000256" key="5">
    <source>
        <dbReference type="ARBA" id="ARBA00022833"/>
    </source>
</evidence>
<reference evidence="7 8" key="1">
    <citation type="submission" date="2016-04" db="EMBL/GenBank/DDBJ databases">
        <title>A degradative enzymes factory behind the ericoid mycorrhizal symbiosis.</title>
        <authorList>
            <consortium name="DOE Joint Genome Institute"/>
            <person name="Martino E."/>
            <person name="Morin E."/>
            <person name="Grelet G."/>
            <person name="Kuo A."/>
            <person name="Kohler A."/>
            <person name="Daghino S."/>
            <person name="Barry K."/>
            <person name="Choi C."/>
            <person name="Cichocki N."/>
            <person name="Clum A."/>
            <person name="Copeland A."/>
            <person name="Hainaut M."/>
            <person name="Haridas S."/>
            <person name="Labutti K."/>
            <person name="Lindquist E."/>
            <person name="Lipzen A."/>
            <person name="Khouja H.-R."/>
            <person name="Murat C."/>
            <person name="Ohm R."/>
            <person name="Olson A."/>
            <person name="Spatafora J."/>
            <person name="Veneault-Fourrey C."/>
            <person name="Henrissat B."/>
            <person name="Grigoriev I."/>
            <person name="Martin F."/>
            <person name="Perotto S."/>
        </authorList>
    </citation>
    <scope>NUCLEOTIDE SEQUENCE [LARGE SCALE GENOMIC DNA]</scope>
    <source>
        <strain evidence="7 8">F</strain>
    </source>
</reference>
<dbReference type="GO" id="GO:0005634">
    <property type="term" value="C:nucleus"/>
    <property type="evidence" value="ECO:0007669"/>
    <property type="project" value="UniProtKB-SubCell"/>
</dbReference>
<dbReference type="InterPro" id="IPR050888">
    <property type="entry name" value="ZnF_C2H2-type_TF"/>
</dbReference>
<dbReference type="InterPro" id="IPR036236">
    <property type="entry name" value="Znf_C2H2_sf"/>
</dbReference>
<dbReference type="GO" id="GO:0008270">
    <property type="term" value="F:zinc ion binding"/>
    <property type="evidence" value="ECO:0007669"/>
    <property type="project" value="UniProtKB-KW"/>
</dbReference>
<evidence type="ECO:0000256" key="2">
    <source>
        <dbReference type="ARBA" id="ARBA00022723"/>
    </source>
</evidence>
<gene>
    <name evidence="7" type="ORF">L207DRAFT_627698</name>
</gene>
<keyword evidence="2" id="KW-0479">Metal-binding</keyword>
<name>A0A2J6SEB3_HYAVF</name>
<evidence type="ECO:0000256" key="1">
    <source>
        <dbReference type="ARBA" id="ARBA00004123"/>
    </source>
</evidence>
<evidence type="ECO:0000313" key="8">
    <source>
        <dbReference type="Proteomes" id="UP000235786"/>
    </source>
</evidence>
<keyword evidence="4" id="KW-0863">Zinc-finger</keyword>